<dbReference type="PRINTS" id="PR00455">
    <property type="entry name" value="HTHTETR"/>
</dbReference>
<evidence type="ECO:0000256" key="4">
    <source>
        <dbReference type="PROSITE-ProRule" id="PRU00335"/>
    </source>
</evidence>
<feature type="domain" description="HTH tetR-type" evidence="6">
    <location>
        <begin position="115"/>
        <end position="175"/>
    </location>
</feature>
<accession>A0ABP9HIM5</accession>
<evidence type="ECO:0000313" key="7">
    <source>
        <dbReference type="EMBL" id="GAA4971636.1"/>
    </source>
</evidence>
<dbReference type="PANTHER" id="PTHR30055">
    <property type="entry name" value="HTH-TYPE TRANSCRIPTIONAL REGULATOR RUTR"/>
    <property type="match status" value="1"/>
</dbReference>
<gene>
    <name evidence="7" type="ORF">GCM10023205_41980</name>
</gene>
<feature type="region of interest" description="Disordered" evidence="5">
    <location>
        <begin position="50"/>
        <end position="93"/>
    </location>
</feature>
<evidence type="ECO:0000256" key="1">
    <source>
        <dbReference type="ARBA" id="ARBA00023015"/>
    </source>
</evidence>
<evidence type="ECO:0000256" key="3">
    <source>
        <dbReference type="ARBA" id="ARBA00023163"/>
    </source>
</evidence>
<feature type="compositionally biased region" description="Gly residues" evidence="5">
    <location>
        <begin position="66"/>
        <end position="86"/>
    </location>
</feature>
<dbReference type="EMBL" id="BAABHS010000014">
    <property type="protein sequence ID" value="GAA4971636.1"/>
    <property type="molecule type" value="Genomic_DNA"/>
</dbReference>
<dbReference type="PANTHER" id="PTHR30055:SF234">
    <property type="entry name" value="HTH-TYPE TRANSCRIPTIONAL REGULATOR BETI"/>
    <property type="match status" value="1"/>
</dbReference>
<evidence type="ECO:0000259" key="6">
    <source>
        <dbReference type="PROSITE" id="PS50977"/>
    </source>
</evidence>
<sequence>MPALRDGRVREEFGGELDALAADTGPQGFALHARLRDAVRNKHHKYENVVPESSVRRSGPEEFRGGNCGRAGAGMRGEGAEGAGGGERPDGARVPEGLVREAVQRPLAARWAVYAEEVQRLVDATYRVVERTGSLDPTVREILRESGLSNQAFYRHFRSKDELLVALLDDGRRRMADYLRHRIAAARDPAGRVRAWIEGVLAQAGDPVAAARTRPFLAHQDRLAEQFPTEQRNSAEAMIGPLREVLAEVYASAGAADAGRPDADADALTVYRLTVACLHDHLRARTAPGPEETARVVEFALRGLGLG</sequence>
<dbReference type="InterPro" id="IPR050109">
    <property type="entry name" value="HTH-type_TetR-like_transc_reg"/>
</dbReference>
<evidence type="ECO:0000256" key="5">
    <source>
        <dbReference type="SAM" id="MobiDB-lite"/>
    </source>
</evidence>
<name>A0ABP9HIM5_9ACTN</name>
<feature type="compositionally biased region" description="Basic and acidic residues" evidence="5">
    <location>
        <begin position="54"/>
        <end position="64"/>
    </location>
</feature>
<dbReference type="PROSITE" id="PS50977">
    <property type="entry name" value="HTH_TETR_2"/>
    <property type="match status" value="1"/>
</dbReference>
<dbReference type="Proteomes" id="UP001500466">
    <property type="component" value="Unassembled WGS sequence"/>
</dbReference>
<reference evidence="8" key="1">
    <citation type="journal article" date="2019" name="Int. J. Syst. Evol. Microbiol.">
        <title>The Global Catalogue of Microorganisms (GCM) 10K type strain sequencing project: providing services to taxonomists for standard genome sequencing and annotation.</title>
        <authorList>
            <consortium name="The Broad Institute Genomics Platform"/>
            <consortium name="The Broad Institute Genome Sequencing Center for Infectious Disease"/>
            <person name="Wu L."/>
            <person name="Ma J."/>
        </authorList>
    </citation>
    <scope>NUCLEOTIDE SEQUENCE [LARGE SCALE GENOMIC DNA]</scope>
    <source>
        <strain evidence="8">JCM 17986</strain>
    </source>
</reference>
<evidence type="ECO:0000256" key="2">
    <source>
        <dbReference type="ARBA" id="ARBA00023125"/>
    </source>
</evidence>
<keyword evidence="1" id="KW-0805">Transcription regulation</keyword>
<proteinExistence type="predicted"/>
<keyword evidence="8" id="KW-1185">Reference proteome</keyword>
<dbReference type="InterPro" id="IPR009057">
    <property type="entry name" value="Homeodomain-like_sf"/>
</dbReference>
<keyword evidence="3" id="KW-0804">Transcription</keyword>
<organism evidence="7 8">
    <name type="scientific">Yinghuangia aomiensis</name>
    <dbReference type="NCBI Taxonomy" id="676205"/>
    <lineage>
        <taxon>Bacteria</taxon>
        <taxon>Bacillati</taxon>
        <taxon>Actinomycetota</taxon>
        <taxon>Actinomycetes</taxon>
        <taxon>Kitasatosporales</taxon>
        <taxon>Streptomycetaceae</taxon>
        <taxon>Yinghuangia</taxon>
    </lineage>
</organism>
<evidence type="ECO:0000313" key="8">
    <source>
        <dbReference type="Proteomes" id="UP001500466"/>
    </source>
</evidence>
<dbReference type="Pfam" id="PF00440">
    <property type="entry name" value="TetR_N"/>
    <property type="match status" value="1"/>
</dbReference>
<dbReference type="SUPFAM" id="SSF46689">
    <property type="entry name" value="Homeodomain-like"/>
    <property type="match status" value="1"/>
</dbReference>
<dbReference type="InterPro" id="IPR001647">
    <property type="entry name" value="HTH_TetR"/>
</dbReference>
<comment type="caution">
    <text evidence="7">The sequence shown here is derived from an EMBL/GenBank/DDBJ whole genome shotgun (WGS) entry which is preliminary data.</text>
</comment>
<keyword evidence="2 4" id="KW-0238">DNA-binding</keyword>
<dbReference type="Gene3D" id="1.10.357.10">
    <property type="entry name" value="Tetracycline Repressor, domain 2"/>
    <property type="match status" value="1"/>
</dbReference>
<protein>
    <recommendedName>
        <fullName evidence="6">HTH tetR-type domain-containing protein</fullName>
    </recommendedName>
</protein>
<feature type="DNA-binding region" description="H-T-H motif" evidence="4">
    <location>
        <begin position="138"/>
        <end position="157"/>
    </location>
</feature>